<evidence type="ECO:0000313" key="2">
    <source>
        <dbReference type="EMBL" id="MBP2024592.1"/>
    </source>
</evidence>
<name>A0ABS4K9Z7_9FIRM</name>
<evidence type="ECO:0000313" key="3">
    <source>
        <dbReference type="Proteomes" id="UP001519306"/>
    </source>
</evidence>
<keyword evidence="1" id="KW-0812">Transmembrane</keyword>
<dbReference type="RefSeq" id="WP_210059895.1">
    <property type="nucleotide sequence ID" value="NZ_JAGGLJ010000001.1"/>
</dbReference>
<keyword evidence="3" id="KW-1185">Reference proteome</keyword>
<sequence>MKKILKILITFLLIILIYILIFNFKSLNFNNLSDLNKKALEEYNTAMSSNLWEGYSLDHPMILIEKGDFFNNKKHSINLYRKNIFLVNVDIKSPLAKKIKMPKDFKLQKVYKLNRLHPLAIKTISPIGNFSSIDENLKYKNYNNIYKFKYGKNNFNSAKKSQEFIPFLSHEFFHYNMQKTWSIKNEYLDIINNKDYISLIGLEYKILDNIMNNLNNKVLLENYLKEYIVVSREKENINKEYFNTEKDYETIEGSATYIGMKYGNFVNTPLPFLEGARRDEDRSFYYIFTVVANYDNYINELRYSRYDSGSLLLFALNNLDYNFYNNLENSTIYKEVEKYNKDDLNSLDLNSIKEKYDFKSIEIESSKIFNKLN</sequence>
<gene>
    <name evidence="2" type="ORF">J2Z71_000107</name>
</gene>
<keyword evidence="1" id="KW-0472">Membrane</keyword>
<dbReference type="EMBL" id="JAGGLJ010000001">
    <property type="protein sequence ID" value="MBP2024592.1"/>
    <property type="molecule type" value="Genomic_DNA"/>
</dbReference>
<organism evidence="2 3">
    <name type="scientific">Peptoniphilus stercorisuis</name>
    <dbReference type="NCBI Taxonomy" id="1436965"/>
    <lineage>
        <taxon>Bacteria</taxon>
        <taxon>Bacillati</taxon>
        <taxon>Bacillota</taxon>
        <taxon>Tissierellia</taxon>
        <taxon>Tissierellales</taxon>
        <taxon>Peptoniphilaceae</taxon>
        <taxon>Peptoniphilus</taxon>
    </lineage>
</organism>
<comment type="caution">
    <text evidence="2">The sequence shown here is derived from an EMBL/GenBank/DDBJ whole genome shotgun (WGS) entry which is preliminary data.</text>
</comment>
<dbReference type="Proteomes" id="UP001519306">
    <property type="component" value="Unassembled WGS sequence"/>
</dbReference>
<reference evidence="2 3" key="1">
    <citation type="submission" date="2021-03" db="EMBL/GenBank/DDBJ databases">
        <title>Genomic Encyclopedia of Type Strains, Phase IV (KMG-IV): sequencing the most valuable type-strain genomes for metagenomic binning, comparative biology and taxonomic classification.</title>
        <authorList>
            <person name="Goeker M."/>
        </authorList>
    </citation>
    <scope>NUCLEOTIDE SEQUENCE [LARGE SCALE GENOMIC DNA]</scope>
    <source>
        <strain evidence="2 3">DSM 27563</strain>
    </source>
</reference>
<accession>A0ABS4K9Z7</accession>
<protein>
    <submittedName>
        <fullName evidence="2">Uncharacterized protein</fullName>
    </submittedName>
</protein>
<keyword evidence="1" id="KW-1133">Transmembrane helix</keyword>
<evidence type="ECO:0000256" key="1">
    <source>
        <dbReference type="SAM" id="Phobius"/>
    </source>
</evidence>
<feature type="transmembrane region" description="Helical" evidence="1">
    <location>
        <begin position="7"/>
        <end position="24"/>
    </location>
</feature>
<proteinExistence type="predicted"/>